<organism evidence="1">
    <name type="scientific">marine sediment metagenome</name>
    <dbReference type="NCBI Taxonomy" id="412755"/>
    <lineage>
        <taxon>unclassified sequences</taxon>
        <taxon>metagenomes</taxon>
        <taxon>ecological metagenomes</taxon>
    </lineage>
</organism>
<accession>A0A0F9QCQ8</accession>
<name>A0A0F9QCQ8_9ZZZZ</name>
<evidence type="ECO:0000313" key="1">
    <source>
        <dbReference type="EMBL" id="KKN03073.1"/>
    </source>
</evidence>
<comment type="caution">
    <text evidence="1">The sequence shown here is derived from an EMBL/GenBank/DDBJ whole genome shotgun (WGS) entry which is preliminary data.</text>
</comment>
<reference evidence="1" key="1">
    <citation type="journal article" date="2015" name="Nature">
        <title>Complex archaea that bridge the gap between prokaryotes and eukaryotes.</title>
        <authorList>
            <person name="Spang A."/>
            <person name="Saw J.H."/>
            <person name="Jorgensen S.L."/>
            <person name="Zaremba-Niedzwiedzka K."/>
            <person name="Martijn J."/>
            <person name="Lind A.E."/>
            <person name="van Eijk R."/>
            <person name="Schleper C."/>
            <person name="Guy L."/>
            <person name="Ettema T.J."/>
        </authorList>
    </citation>
    <scope>NUCLEOTIDE SEQUENCE</scope>
</reference>
<protein>
    <submittedName>
        <fullName evidence="1">Uncharacterized protein</fullName>
    </submittedName>
</protein>
<sequence length="174" mass="17842">MANPVMAAITTFDIKRDSSSGGCLREFWIRIPGLSGASAATSTDQPLYYLLNPINADLVVLNALAVITTASGGVVQLNVGLADDAAGTNVGAEIFDTITDSAAGVLEGTTPQAIAGTGSKAIWKKSGTATDSYLTVVQGADADGSAMRWGLFLKVIPYDDMIGREGEQAAVTVA</sequence>
<gene>
    <name evidence="1" type="ORF">LCGC14_1111290</name>
</gene>
<dbReference type="AlphaFoldDB" id="A0A0F9QCQ8"/>
<dbReference type="EMBL" id="LAZR01005075">
    <property type="protein sequence ID" value="KKN03073.1"/>
    <property type="molecule type" value="Genomic_DNA"/>
</dbReference>
<proteinExistence type="predicted"/>